<dbReference type="Gene3D" id="3.90.550.10">
    <property type="entry name" value="Spore Coat Polysaccharide Biosynthesis Protein SpsA, Chain A"/>
    <property type="match status" value="1"/>
</dbReference>
<dbReference type="GO" id="GO:0016757">
    <property type="term" value="F:glycosyltransferase activity"/>
    <property type="evidence" value="ECO:0007669"/>
    <property type="project" value="UniProtKB-KW"/>
</dbReference>
<organism evidence="3 4">
    <name type="scientific">Bacillus seohaeanensis</name>
    <dbReference type="NCBI Taxonomy" id="284580"/>
    <lineage>
        <taxon>Bacteria</taxon>
        <taxon>Bacillati</taxon>
        <taxon>Bacillota</taxon>
        <taxon>Bacilli</taxon>
        <taxon>Bacillales</taxon>
        <taxon>Bacillaceae</taxon>
        <taxon>Bacillus</taxon>
    </lineage>
</organism>
<protein>
    <submittedName>
        <fullName evidence="3">Glycosyltransferase</fullName>
        <ecNumber evidence="3">2.4.-.-</ecNumber>
    </submittedName>
</protein>
<dbReference type="PANTHER" id="PTHR22916:SF3">
    <property type="entry name" value="UDP-GLCNAC:BETAGAL BETA-1,3-N-ACETYLGLUCOSAMINYLTRANSFERASE-LIKE PROTEIN 1"/>
    <property type="match status" value="1"/>
</dbReference>
<evidence type="ECO:0000313" key="4">
    <source>
        <dbReference type="Proteomes" id="UP001597506"/>
    </source>
</evidence>
<name>A0ABW5RW12_9BACI</name>
<evidence type="ECO:0000259" key="2">
    <source>
        <dbReference type="Pfam" id="PF00535"/>
    </source>
</evidence>
<dbReference type="EC" id="2.4.-.-" evidence="3"/>
<accession>A0ABW5RW12</accession>
<proteinExistence type="inferred from homology"/>
<reference evidence="4" key="1">
    <citation type="journal article" date="2019" name="Int. J. Syst. Evol. Microbiol.">
        <title>The Global Catalogue of Microorganisms (GCM) 10K type strain sequencing project: providing services to taxonomists for standard genome sequencing and annotation.</title>
        <authorList>
            <consortium name="The Broad Institute Genomics Platform"/>
            <consortium name="The Broad Institute Genome Sequencing Center for Infectious Disease"/>
            <person name="Wu L."/>
            <person name="Ma J."/>
        </authorList>
    </citation>
    <scope>NUCLEOTIDE SEQUENCE [LARGE SCALE GENOMIC DNA]</scope>
    <source>
        <strain evidence="4">KCTC 3913</strain>
    </source>
</reference>
<keyword evidence="4" id="KW-1185">Reference proteome</keyword>
<sequence>MENPMVSVVIPFYNCEFVDQAVKSVLDQTYKNFEIILVDDGSIKNKDLLNPYMDRIQYIYKENGGTATALNVGIQAASGDLIAWLSSDDIFHPDKLQKQVEFMKKTKADLVYTNYNLINESNETINKNVGLVIKRRVDFLRQLQKSCPINGSTVLVKKEVLSLVGGFNKSLKYTQDYDMWNRIACKYHLEILNESLLDYRVHSNMGSQRFADEQRKEIEVVQEKYKDILDRLIYLEENGEAGLGSI</sequence>
<dbReference type="RefSeq" id="WP_377937361.1">
    <property type="nucleotide sequence ID" value="NZ_JBHUMF010000031.1"/>
</dbReference>
<evidence type="ECO:0000256" key="1">
    <source>
        <dbReference type="ARBA" id="ARBA00006739"/>
    </source>
</evidence>
<gene>
    <name evidence="3" type="ORF">ACFSUL_18470</name>
</gene>
<dbReference type="Pfam" id="PF00535">
    <property type="entry name" value="Glycos_transf_2"/>
    <property type="match status" value="1"/>
</dbReference>
<dbReference type="PANTHER" id="PTHR22916">
    <property type="entry name" value="GLYCOSYLTRANSFERASE"/>
    <property type="match status" value="1"/>
</dbReference>
<comment type="similarity">
    <text evidence="1">Belongs to the glycosyltransferase 2 family.</text>
</comment>
<feature type="domain" description="Glycosyltransferase 2-like" evidence="2">
    <location>
        <begin position="7"/>
        <end position="139"/>
    </location>
</feature>
<keyword evidence="3" id="KW-0328">Glycosyltransferase</keyword>
<dbReference type="InterPro" id="IPR001173">
    <property type="entry name" value="Glyco_trans_2-like"/>
</dbReference>
<dbReference type="SUPFAM" id="SSF53448">
    <property type="entry name" value="Nucleotide-diphospho-sugar transferases"/>
    <property type="match status" value="1"/>
</dbReference>
<evidence type="ECO:0000313" key="3">
    <source>
        <dbReference type="EMBL" id="MFD2682728.1"/>
    </source>
</evidence>
<keyword evidence="3" id="KW-0808">Transferase</keyword>
<dbReference type="Proteomes" id="UP001597506">
    <property type="component" value="Unassembled WGS sequence"/>
</dbReference>
<dbReference type="InterPro" id="IPR029044">
    <property type="entry name" value="Nucleotide-diphossugar_trans"/>
</dbReference>
<comment type="caution">
    <text evidence="3">The sequence shown here is derived from an EMBL/GenBank/DDBJ whole genome shotgun (WGS) entry which is preliminary data.</text>
</comment>
<dbReference type="EMBL" id="JBHUMF010000031">
    <property type="protein sequence ID" value="MFD2682728.1"/>
    <property type="molecule type" value="Genomic_DNA"/>
</dbReference>